<accession>A0A1L7RCS5</accession>
<dbReference type="RefSeq" id="WP_210580738.1">
    <property type="nucleotide sequence ID" value="NZ_LK995522.1"/>
</dbReference>
<keyword evidence="1" id="KW-0812">Transmembrane</keyword>
<dbReference type="InterPro" id="IPR028087">
    <property type="entry name" value="Tad_N"/>
</dbReference>
<name>A0A1L7RCS5_9ACTO</name>
<feature type="domain" description="Putative Flp pilus-assembly TadG-like N-terminal" evidence="2">
    <location>
        <begin position="9"/>
        <end position="56"/>
    </location>
</feature>
<dbReference type="AlphaFoldDB" id="A0A1L7RCS5"/>
<protein>
    <submittedName>
        <fullName evidence="3">Putative Flp pilus-assembly TadE/G-like</fullName>
    </submittedName>
</protein>
<organism evidence="3">
    <name type="scientific">Actinomyces succiniciruminis</name>
    <dbReference type="NCBI Taxonomy" id="1522002"/>
    <lineage>
        <taxon>Bacteria</taxon>
        <taxon>Bacillati</taxon>
        <taxon>Actinomycetota</taxon>
        <taxon>Actinomycetes</taxon>
        <taxon>Actinomycetales</taxon>
        <taxon>Actinomycetaceae</taxon>
        <taxon>Actinomyces</taxon>
    </lineage>
</organism>
<gene>
    <name evidence="3" type="ORF">AAM4_1923</name>
</gene>
<dbReference type="EMBL" id="LK995522">
    <property type="protein sequence ID" value="CED91755.1"/>
    <property type="molecule type" value="Genomic_DNA"/>
</dbReference>
<evidence type="ECO:0000259" key="2">
    <source>
        <dbReference type="Pfam" id="PF13400"/>
    </source>
</evidence>
<keyword evidence="1" id="KW-1133">Transmembrane helix</keyword>
<sequence>MNACRKERGSTSVFAVIVVAVLMALAGLCIDGGRVLNARATLADTAEQAARAGAQQVSAGSLRGAGGIVLDSAGARAAASSYLNATGIGADRFTVTTTGQDVVVTLEDDVPTTMLRFVGVSTVHVSVAGDAHAAAGISQEEM</sequence>
<proteinExistence type="predicted"/>
<keyword evidence="1" id="KW-0472">Membrane</keyword>
<dbReference type="Pfam" id="PF13400">
    <property type="entry name" value="Tad"/>
    <property type="match status" value="1"/>
</dbReference>
<evidence type="ECO:0000313" key="3">
    <source>
        <dbReference type="EMBL" id="CED91755.1"/>
    </source>
</evidence>
<feature type="transmembrane region" description="Helical" evidence="1">
    <location>
        <begin position="12"/>
        <end position="30"/>
    </location>
</feature>
<evidence type="ECO:0000256" key="1">
    <source>
        <dbReference type="SAM" id="Phobius"/>
    </source>
</evidence>
<reference evidence="3" key="1">
    <citation type="submission" date="2014-07" db="EMBL/GenBank/DDBJ databases">
        <authorList>
            <person name="Zhang J.E."/>
            <person name="Yang H."/>
            <person name="Guo J."/>
            <person name="Deng Z."/>
            <person name="Luo H."/>
            <person name="Luo M."/>
            <person name="Zhao B."/>
        </authorList>
    </citation>
    <scope>NUCLEOTIDE SEQUENCE</scope>
    <source>
        <strain evidence="3">AM4</strain>
    </source>
</reference>